<name>A0A7J8BYL7_MOLMO</name>
<dbReference type="InParanoid" id="A0A7J8BYL7"/>
<evidence type="ECO:0000256" key="1">
    <source>
        <dbReference type="SAM" id="MobiDB-lite"/>
    </source>
</evidence>
<proteinExistence type="predicted"/>
<sequence>MGTGRPSPRPLLRVRRFHGYRRASAPVDAARQAPHLQRAGLGGRGAGRERASLMDRRGGVRPAHVLVSIVKDTPNSFKNYALMKSGRTQLPAPSAPGGVQEMPLWCVDVLELKALAKQRLSLNSPHLPNARGREGTQLSHPPSPGTTDL</sequence>
<dbReference type="EMBL" id="JACASF010000022">
    <property type="protein sequence ID" value="KAF6403694.1"/>
    <property type="molecule type" value="Genomic_DNA"/>
</dbReference>
<evidence type="ECO:0000313" key="3">
    <source>
        <dbReference type="Proteomes" id="UP000550707"/>
    </source>
</evidence>
<organism evidence="2 3">
    <name type="scientific">Molossus molossus</name>
    <name type="common">Pallas' mastiff bat</name>
    <name type="synonym">Vespertilio molossus</name>
    <dbReference type="NCBI Taxonomy" id="27622"/>
    <lineage>
        <taxon>Eukaryota</taxon>
        <taxon>Metazoa</taxon>
        <taxon>Chordata</taxon>
        <taxon>Craniata</taxon>
        <taxon>Vertebrata</taxon>
        <taxon>Euteleostomi</taxon>
        <taxon>Mammalia</taxon>
        <taxon>Eutheria</taxon>
        <taxon>Laurasiatheria</taxon>
        <taxon>Chiroptera</taxon>
        <taxon>Yangochiroptera</taxon>
        <taxon>Molossidae</taxon>
        <taxon>Molossus</taxon>
    </lineage>
</organism>
<comment type="caution">
    <text evidence="2">The sequence shown here is derived from an EMBL/GenBank/DDBJ whole genome shotgun (WGS) entry which is preliminary data.</text>
</comment>
<evidence type="ECO:0000313" key="2">
    <source>
        <dbReference type="EMBL" id="KAF6403694.1"/>
    </source>
</evidence>
<feature type="compositionally biased region" description="Polar residues" evidence="1">
    <location>
        <begin position="136"/>
        <end position="149"/>
    </location>
</feature>
<gene>
    <name evidence="2" type="ORF">HJG59_010090</name>
</gene>
<feature type="region of interest" description="Disordered" evidence="1">
    <location>
        <begin position="123"/>
        <end position="149"/>
    </location>
</feature>
<dbReference type="AlphaFoldDB" id="A0A7J8BYL7"/>
<dbReference type="Proteomes" id="UP000550707">
    <property type="component" value="Unassembled WGS sequence"/>
</dbReference>
<protein>
    <submittedName>
        <fullName evidence="2">Uncharacterized protein</fullName>
    </submittedName>
</protein>
<accession>A0A7J8BYL7</accession>
<reference evidence="2 3" key="1">
    <citation type="journal article" date="2020" name="Nature">
        <title>Six reference-quality genomes reveal evolution of bat adaptations.</title>
        <authorList>
            <person name="Jebb D."/>
            <person name="Huang Z."/>
            <person name="Pippel M."/>
            <person name="Hughes G.M."/>
            <person name="Lavrichenko K."/>
            <person name="Devanna P."/>
            <person name="Winkler S."/>
            <person name="Jermiin L.S."/>
            <person name="Skirmuntt E.C."/>
            <person name="Katzourakis A."/>
            <person name="Burkitt-Gray L."/>
            <person name="Ray D.A."/>
            <person name="Sullivan K.A.M."/>
            <person name="Roscito J.G."/>
            <person name="Kirilenko B.M."/>
            <person name="Davalos L.M."/>
            <person name="Corthals A.P."/>
            <person name="Power M.L."/>
            <person name="Jones G."/>
            <person name="Ransome R.D."/>
            <person name="Dechmann D.K.N."/>
            <person name="Locatelli A.G."/>
            <person name="Puechmaille S.J."/>
            <person name="Fedrigo O."/>
            <person name="Jarvis E.D."/>
            <person name="Hiller M."/>
            <person name="Vernes S.C."/>
            <person name="Myers E.W."/>
            <person name="Teeling E.C."/>
        </authorList>
    </citation>
    <scope>NUCLEOTIDE SEQUENCE [LARGE SCALE GENOMIC DNA]</scope>
    <source>
        <strain evidence="2">MMolMol1</strain>
        <tissue evidence="2">Muscle</tissue>
    </source>
</reference>
<keyword evidence="3" id="KW-1185">Reference proteome</keyword>